<feature type="region of interest" description="Disordered" evidence="4">
    <location>
        <begin position="1"/>
        <end position="25"/>
    </location>
</feature>
<dbReference type="RefSeq" id="WP_394837942.1">
    <property type="nucleotide sequence ID" value="NZ_CP089929.1"/>
</dbReference>
<dbReference type="InterPro" id="IPR036388">
    <property type="entry name" value="WH-like_DNA-bd_sf"/>
</dbReference>
<dbReference type="EMBL" id="CP089983">
    <property type="protein sequence ID" value="WXB08267.1"/>
    <property type="molecule type" value="Genomic_DNA"/>
</dbReference>
<dbReference type="PANTHER" id="PTHR43537:SF41">
    <property type="entry name" value="TRANSCRIPTIONAL REGULATORY PROTEIN"/>
    <property type="match status" value="1"/>
</dbReference>
<evidence type="ECO:0000256" key="4">
    <source>
        <dbReference type="SAM" id="MobiDB-lite"/>
    </source>
</evidence>
<accession>A0ABZ2LBZ0</accession>
<dbReference type="PROSITE" id="PS50949">
    <property type="entry name" value="HTH_GNTR"/>
    <property type="match status" value="1"/>
</dbReference>
<keyword evidence="7" id="KW-1185">Reference proteome</keyword>
<dbReference type="InterPro" id="IPR000524">
    <property type="entry name" value="Tscrpt_reg_HTH_GntR"/>
</dbReference>
<dbReference type="Proteomes" id="UP001374803">
    <property type="component" value="Chromosome"/>
</dbReference>
<sequence length="238" mass="26638">MSRSPVSPSNDKKSRSGLQRVAAKDVRTSIPQTIAHELRRAIVEGRLAPGEPLRQDALAKHFEVSAIPVREALRRLETEGWITFSPNKGVQVSPMSADEAKEIYEIRAALESLAIGLAIPRHTPETLAAAAALLEKATSERAEARYVAHNEHFHMSLYAPAERPHLMEMIENLHRRGERYLRLKFGLPSYKEQSDDEHAALFKACRKGNVARAQELLTKHLLSTGELLEAFLRERSAP</sequence>
<dbReference type="Gene3D" id="1.20.120.530">
    <property type="entry name" value="GntR ligand-binding domain-like"/>
    <property type="match status" value="1"/>
</dbReference>
<name>A0ABZ2LBZ0_9BACT</name>
<dbReference type="SMART" id="SM00895">
    <property type="entry name" value="FCD"/>
    <property type="match status" value="1"/>
</dbReference>
<feature type="domain" description="HTH gntR-type" evidence="5">
    <location>
        <begin position="28"/>
        <end position="95"/>
    </location>
</feature>
<dbReference type="InterPro" id="IPR036390">
    <property type="entry name" value="WH_DNA-bd_sf"/>
</dbReference>
<evidence type="ECO:0000256" key="1">
    <source>
        <dbReference type="ARBA" id="ARBA00023015"/>
    </source>
</evidence>
<dbReference type="SMART" id="SM00345">
    <property type="entry name" value="HTH_GNTR"/>
    <property type="match status" value="1"/>
</dbReference>
<dbReference type="Gene3D" id="1.10.10.10">
    <property type="entry name" value="Winged helix-like DNA-binding domain superfamily/Winged helix DNA-binding domain"/>
    <property type="match status" value="1"/>
</dbReference>
<evidence type="ECO:0000259" key="5">
    <source>
        <dbReference type="PROSITE" id="PS50949"/>
    </source>
</evidence>
<dbReference type="InterPro" id="IPR011711">
    <property type="entry name" value="GntR_C"/>
</dbReference>
<dbReference type="Pfam" id="PF00392">
    <property type="entry name" value="GntR"/>
    <property type="match status" value="1"/>
</dbReference>
<keyword evidence="2" id="KW-0238">DNA-binding</keyword>
<dbReference type="PANTHER" id="PTHR43537">
    <property type="entry name" value="TRANSCRIPTIONAL REGULATOR, GNTR FAMILY"/>
    <property type="match status" value="1"/>
</dbReference>
<dbReference type="Pfam" id="PF07729">
    <property type="entry name" value="FCD"/>
    <property type="match status" value="1"/>
</dbReference>
<gene>
    <name evidence="6" type="ORF">LVJ94_13605</name>
</gene>
<evidence type="ECO:0000256" key="2">
    <source>
        <dbReference type="ARBA" id="ARBA00023125"/>
    </source>
</evidence>
<evidence type="ECO:0000313" key="7">
    <source>
        <dbReference type="Proteomes" id="UP001374803"/>
    </source>
</evidence>
<evidence type="ECO:0000256" key="3">
    <source>
        <dbReference type="ARBA" id="ARBA00023163"/>
    </source>
</evidence>
<organism evidence="6 7">
    <name type="scientific">Pendulispora rubella</name>
    <dbReference type="NCBI Taxonomy" id="2741070"/>
    <lineage>
        <taxon>Bacteria</taxon>
        <taxon>Pseudomonadati</taxon>
        <taxon>Myxococcota</taxon>
        <taxon>Myxococcia</taxon>
        <taxon>Myxococcales</taxon>
        <taxon>Sorangiineae</taxon>
        <taxon>Pendulisporaceae</taxon>
        <taxon>Pendulispora</taxon>
    </lineage>
</organism>
<dbReference type="CDD" id="cd07377">
    <property type="entry name" value="WHTH_GntR"/>
    <property type="match status" value="1"/>
</dbReference>
<reference evidence="6" key="1">
    <citation type="submission" date="2021-12" db="EMBL/GenBank/DDBJ databases">
        <title>Discovery of the Pendulisporaceae a myxobacterial family with distinct sporulation behavior and unique specialized metabolism.</title>
        <authorList>
            <person name="Garcia R."/>
            <person name="Popoff A."/>
            <person name="Bader C.D."/>
            <person name="Loehr J."/>
            <person name="Walesch S."/>
            <person name="Walt C."/>
            <person name="Boldt J."/>
            <person name="Bunk B."/>
            <person name="Haeckl F.J.F.P.J."/>
            <person name="Gunesch A.P."/>
            <person name="Birkelbach J."/>
            <person name="Nuebel U."/>
            <person name="Pietschmann T."/>
            <person name="Bach T."/>
            <person name="Mueller R."/>
        </authorList>
    </citation>
    <scope>NUCLEOTIDE SEQUENCE</scope>
    <source>
        <strain evidence="6">MSr11367</strain>
    </source>
</reference>
<keyword evidence="1" id="KW-0805">Transcription regulation</keyword>
<dbReference type="SUPFAM" id="SSF46785">
    <property type="entry name" value="Winged helix' DNA-binding domain"/>
    <property type="match status" value="1"/>
</dbReference>
<proteinExistence type="predicted"/>
<dbReference type="SUPFAM" id="SSF48008">
    <property type="entry name" value="GntR ligand-binding domain-like"/>
    <property type="match status" value="1"/>
</dbReference>
<keyword evidence="3" id="KW-0804">Transcription</keyword>
<protein>
    <submittedName>
        <fullName evidence="6">GntR family transcriptional regulator</fullName>
    </submittedName>
</protein>
<dbReference type="InterPro" id="IPR008920">
    <property type="entry name" value="TF_FadR/GntR_C"/>
</dbReference>
<evidence type="ECO:0000313" key="6">
    <source>
        <dbReference type="EMBL" id="WXB08267.1"/>
    </source>
</evidence>